<dbReference type="EC" id="2.7.13.3" evidence="2"/>
<keyword evidence="3" id="KW-0597">Phosphoprotein</keyword>
<keyword evidence="9" id="KW-1133">Transmembrane helix</keyword>
<dbReference type="PANTHER" id="PTHR43547">
    <property type="entry name" value="TWO-COMPONENT HISTIDINE KINASE"/>
    <property type="match status" value="1"/>
</dbReference>
<feature type="transmembrane region" description="Helical" evidence="9">
    <location>
        <begin position="196"/>
        <end position="213"/>
    </location>
</feature>
<dbReference type="PROSITE" id="PS50109">
    <property type="entry name" value="HIS_KIN"/>
    <property type="match status" value="1"/>
</dbReference>
<feature type="domain" description="Histidine kinase" evidence="10">
    <location>
        <begin position="242"/>
        <end position="452"/>
    </location>
</feature>
<keyword evidence="8" id="KW-0902">Two-component regulatory system</keyword>
<sequence>MVFVLIFLWTIAAVLLVNNPKNESTRWVAFSAFAAGGGGLSRAMTETAIPYLHTHELITPTIEDVLFKLHIIGSFMNHNGLPYCFLMFAISYSGFFNKQLKNKLAFMLMIPIVFMLFNTSFYPDIENNFRILFMWCVPYLLVGMVLLTVSYSKESIQLIKRNRFYVILFTFPPIIFQIFVNYTFKAFFNFEEVWRLMPLVITLLFMTFIILVSKHGLLGVRLRFDNTRRESAMRAVTSGASALNHTIKNEIGKIDILSDRIRYEAERENPKPIVKDIDTILDSTSHMLSMVDRIQKHSQEIILIPDYHKVCEVIESGVEMSLPYLEKKNIDVVRYVRTHEKVYCDSVHLQEVLRNLIKNASEAMEHNGQLRISAYDTRKAIVIEIQDNGLGIEQEDITRIFHPYYTTKNRSKNFGLGLAYCMNVMQKHNGKITVQSKKGSGTTFILQIPITTEQNV</sequence>
<evidence type="ECO:0000256" key="2">
    <source>
        <dbReference type="ARBA" id="ARBA00012438"/>
    </source>
</evidence>
<organism evidence="11 12">
    <name type="scientific">Paenibacillus xylanilyticus</name>
    <dbReference type="NCBI Taxonomy" id="248903"/>
    <lineage>
        <taxon>Bacteria</taxon>
        <taxon>Bacillati</taxon>
        <taxon>Bacillota</taxon>
        <taxon>Bacilli</taxon>
        <taxon>Bacillales</taxon>
        <taxon>Paenibacillaceae</taxon>
        <taxon>Paenibacillus</taxon>
    </lineage>
</organism>
<evidence type="ECO:0000256" key="3">
    <source>
        <dbReference type="ARBA" id="ARBA00022553"/>
    </source>
</evidence>
<reference evidence="11 12" key="1">
    <citation type="submission" date="2020-05" db="EMBL/GenBank/DDBJ databases">
        <title>Genome Sequencing of Type Strains.</title>
        <authorList>
            <person name="Lemaire J.F."/>
            <person name="Inderbitzin P."/>
            <person name="Gregorio O.A."/>
            <person name="Collins S.B."/>
            <person name="Wespe N."/>
            <person name="Knight-Connoni V."/>
        </authorList>
    </citation>
    <scope>NUCLEOTIDE SEQUENCE [LARGE SCALE GENOMIC DNA]</scope>
    <source>
        <strain evidence="11 12">LMG 21957</strain>
    </source>
</reference>
<dbReference type="PANTHER" id="PTHR43547:SF2">
    <property type="entry name" value="HYBRID SIGNAL TRANSDUCTION HISTIDINE KINASE C"/>
    <property type="match status" value="1"/>
</dbReference>
<feature type="transmembrane region" description="Helical" evidence="9">
    <location>
        <begin position="164"/>
        <end position="184"/>
    </location>
</feature>
<evidence type="ECO:0000256" key="5">
    <source>
        <dbReference type="ARBA" id="ARBA00022741"/>
    </source>
</evidence>
<accession>A0A7Y6BV29</accession>
<dbReference type="Pfam" id="PF02518">
    <property type="entry name" value="HATPase_c"/>
    <property type="match status" value="1"/>
</dbReference>
<feature type="transmembrane region" description="Helical" evidence="9">
    <location>
        <begin position="80"/>
        <end position="97"/>
    </location>
</feature>
<keyword evidence="7" id="KW-0067">ATP-binding</keyword>
<dbReference type="RefSeq" id="WP_175395178.1">
    <property type="nucleotide sequence ID" value="NZ_JABMCB010000169.1"/>
</dbReference>
<dbReference type="InterPro" id="IPR003594">
    <property type="entry name" value="HATPase_dom"/>
</dbReference>
<dbReference type="PRINTS" id="PR00344">
    <property type="entry name" value="BCTRLSENSOR"/>
</dbReference>
<keyword evidence="5" id="KW-0547">Nucleotide-binding</keyword>
<dbReference type="SUPFAM" id="SSF55874">
    <property type="entry name" value="ATPase domain of HSP90 chaperone/DNA topoisomerase II/histidine kinase"/>
    <property type="match status" value="1"/>
</dbReference>
<keyword evidence="4" id="KW-0808">Transferase</keyword>
<evidence type="ECO:0000256" key="1">
    <source>
        <dbReference type="ARBA" id="ARBA00000085"/>
    </source>
</evidence>
<comment type="catalytic activity">
    <reaction evidence="1">
        <text>ATP + protein L-histidine = ADP + protein N-phospho-L-histidine.</text>
        <dbReference type="EC" id="2.7.13.3"/>
    </reaction>
</comment>
<evidence type="ECO:0000259" key="10">
    <source>
        <dbReference type="PROSITE" id="PS50109"/>
    </source>
</evidence>
<comment type="caution">
    <text evidence="11">The sequence shown here is derived from an EMBL/GenBank/DDBJ whole genome shotgun (WGS) entry which is preliminary data.</text>
</comment>
<proteinExistence type="predicted"/>
<gene>
    <name evidence="11" type="ORF">HP552_08920</name>
</gene>
<keyword evidence="9" id="KW-0472">Membrane</keyword>
<dbReference type="Gene3D" id="3.30.565.10">
    <property type="entry name" value="Histidine kinase-like ATPase, C-terminal domain"/>
    <property type="match status" value="1"/>
</dbReference>
<evidence type="ECO:0000256" key="7">
    <source>
        <dbReference type="ARBA" id="ARBA00022840"/>
    </source>
</evidence>
<keyword evidence="9" id="KW-0812">Transmembrane</keyword>
<keyword evidence="6" id="KW-0418">Kinase</keyword>
<keyword evidence="12" id="KW-1185">Reference proteome</keyword>
<dbReference type="EMBL" id="JABMCB010000169">
    <property type="protein sequence ID" value="NUU75351.1"/>
    <property type="molecule type" value="Genomic_DNA"/>
</dbReference>
<evidence type="ECO:0000313" key="12">
    <source>
        <dbReference type="Proteomes" id="UP000526125"/>
    </source>
</evidence>
<dbReference type="GO" id="GO:0000155">
    <property type="term" value="F:phosphorelay sensor kinase activity"/>
    <property type="evidence" value="ECO:0007669"/>
    <property type="project" value="TreeGrafter"/>
</dbReference>
<feature type="transmembrane region" description="Helical" evidence="9">
    <location>
        <begin position="129"/>
        <end position="152"/>
    </location>
</feature>
<evidence type="ECO:0000256" key="6">
    <source>
        <dbReference type="ARBA" id="ARBA00022777"/>
    </source>
</evidence>
<dbReference type="AlphaFoldDB" id="A0A7Y6BV29"/>
<evidence type="ECO:0000256" key="9">
    <source>
        <dbReference type="SAM" id="Phobius"/>
    </source>
</evidence>
<dbReference type="InterPro" id="IPR005467">
    <property type="entry name" value="His_kinase_dom"/>
</dbReference>
<dbReference type="Proteomes" id="UP000526125">
    <property type="component" value="Unassembled WGS sequence"/>
</dbReference>
<dbReference type="InterPro" id="IPR036890">
    <property type="entry name" value="HATPase_C_sf"/>
</dbReference>
<feature type="transmembrane region" description="Helical" evidence="9">
    <location>
        <begin position="104"/>
        <end position="123"/>
    </location>
</feature>
<evidence type="ECO:0000256" key="4">
    <source>
        <dbReference type="ARBA" id="ARBA00022679"/>
    </source>
</evidence>
<name>A0A7Y6BV29_9BACL</name>
<dbReference type="GO" id="GO:0005524">
    <property type="term" value="F:ATP binding"/>
    <property type="evidence" value="ECO:0007669"/>
    <property type="project" value="UniProtKB-KW"/>
</dbReference>
<evidence type="ECO:0000256" key="8">
    <source>
        <dbReference type="ARBA" id="ARBA00023012"/>
    </source>
</evidence>
<protein>
    <recommendedName>
        <fullName evidence="2">histidine kinase</fullName>
        <ecNumber evidence="2">2.7.13.3</ecNumber>
    </recommendedName>
</protein>
<evidence type="ECO:0000313" key="11">
    <source>
        <dbReference type="EMBL" id="NUU75351.1"/>
    </source>
</evidence>
<dbReference type="InterPro" id="IPR004358">
    <property type="entry name" value="Sig_transdc_His_kin-like_C"/>
</dbReference>
<dbReference type="SMART" id="SM00387">
    <property type="entry name" value="HATPase_c"/>
    <property type="match status" value="1"/>
</dbReference>